<keyword evidence="2" id="KW-0408">Iron</keyword>
<keyword evidence="4" id="KW-1185">Reference proteome</keyword>
<dbReference type="EMBL" id="WFLN01000006">
    <property type="protein sequence ID" value="KAB8030773.1"/>
    <property type="molecule type" value="Genomic_DNA"/>
</dbReference>
<dbReference type="AlphaFoldDB" id="A0A833N6P5"/>
<dbReference type="GO" id="GO:0016706">
    <property type="term" value="F:2-oxoglutarate-dependent dioxygenase activity"/>
    <property type="evidence" value="ECO:0007669"/>
    <property type="project" value="UniProtKB-ARBA"/>
</dbReference>
<keyword evidence="1" id="KW-0479">Metal-binding</keyword>
<dbReference type="Pfam" id="PF05721">
    <property type="entry name" value="PhyH"/>
    <property type="match status" value="1"/>
</dbReference>
<name>A0A833N6P5_9BACT</name>
<sequence length="288" mass="32170">MLINQANLLLYKDQGYLLIPDFASSDECRALQGHAAALVAAFNPTTDPRCQWNASLPVNHVSADYFLESLNKASIFFESSTITADGHMLCDKMKAVVKIGHALHDYDPIFKLFTHSLRMNQLVKALGYKKPLIAQSRYFFKLPGVKGAIHPHQDSTVVYTEPLSCCAIWIALEDATVENGCMWIIPRSHHDGLLGRVLSDPAAVYGRRFLKLGNIPPWNDSLFVPLEVKAGTAVVMSGELIHQSKINKSNFSRQAYALHFIEGFSTHRYAKDNWLQRPGGFGELLNLQ</sequence>
<organism evidence="3 4">
    <name type="scientific">Fluviispira multicolorata</name>
    <dbReference type="NCBI Taxonomy" id="2654512"/>
    <lineage>
        <taxon>Bacteria</taxon>
        <taxon>Pseudomonadati</taxon>
        <taxon>Bdellovibrionota</taxon>
        <taxon>Oligoflexia</taxon>
        <taxon>Silvanigrellales</taxon>
        <taxon>Silvanigrellaceae</taxon>
        <taxon>Fluviispira</taxon>
    </lineage>
</organism>
<gene>
    <name evidence="3" type="ORF">GCL57_07310</name>
</gene>
<evidence type="ECO:0000313" key="3">
    <source>
        <dbReference type="EMBL" id="KAB8030773.1"/>
    </source>
</evidence>
<dbReference type="InterPro" id="IPR008775">
    <property type="entry name" value="Phytyl_CoA_dOase-like"/>
</dbReference>
<proteinExistence type="predicted"/>
<dbReference type="Proteomes" id="UP000442694">
    <property type="component" value="Unassembled WGS sequence"/>
</dbReference>
<reference evidence="3 4" key="1">
    <citation type="submission" date="2019-10" db="EMBL/GenBank/DDBJ databases">
        <title>New genus of Silvanigrellaceae.</title>
        <authorList>
            <person name="Pitt A."/>
            <person name="Hahn M.W."/>
        </authorList>
    </citation>
    <scope>NUCLEOTIDE SEQUENCE [LARGE SCALE GENOMIC DNA]</scope>
    <source>
        <strain evidence="3 4">33A1-SZDP</strain>
    </source>
</reference>
<dbReference type="PANTHER" id="PTHR20883">
    <property type="entry name" value="PHYTANOYL-COA DIOXYGENASE DOMAIN CONTAINING 1"/>
    <property type="match status" value="1"/>
</dbReference>
<dbReference type="PANTHER" id="PTHR20883:SF15">
    <property type="entry name" value="PHYTANOYL-COA DIOXYGENASE DOMAIN-CONTAINING PROTEIN 1"/>
    <property type="match status" value="1"/>
</dbReference>
<evidence type="ECO:0000256" key="2">
    <source>
        <dbReference type="ARBA" id="ARBA00023004"/>
    </source>
</evidence>
<keyword evidence="3" id="KW-0223">Dioxygenase</keyword>
<protein>
    <submittedName>
        <fullName evidence="3">Phytanoyl-CoA dioxygenase family protein</fullName>
    </submittedName>
</protein>
<dbReference type="Gene3D" id="2.60.120.620">
    <property type="entry name" value="q2cbj1_9rhob like domain"/>
    <property type="match status" value="1"/>
</dbReference>
<keyword evidence="3" id="KW-0560">Oxidoreductase</keyword>
<dbReference type="GO" id="GO:0005506">
    <property type="term" value="F:iron ion binding"/>
    <property type="evidence" value="ECO:0007669"/>
    <property type="project" value="UniProtKB-ARBA"/>
</dbReference>
<accession>A0A833N6P5</accession>
<dbReference type="SUPFAM" id="SSF51197">
    <property type="entry name" value="Clavaminate synthase-like"/>
    <property type="match status" value="1"/>
</dbReference>
<evidence type="ECO:0000256" key="1">
    <source>
        <dbReference type="ARBA" id="ARBA00022723"/>
    </source>
</evidence>
<comment type="caution">
    <text evidence="3">The sequence shown here is derived from an EMBL/GenBank/DDBJ whole genome shotgun (WGS) entry which is preliminary data.</text>
</comment>
<evidence type="ECO:0000313" key="4">
    <source>
        <dbReference type="Proteomes" id="UP000442694"/>
    </source>
</evidence>